<dbReference type="Proteomes" id="UP000461443">
    <property type="component" value="Unassembled WGS sequence"/>
</dbReference>
<evidence type="ECO:0000256" key="7">
    <source>
        <dbReference type="ARBA" id="ARBA00023114"/>
    </source>
</evidence>
<dbReference type="GO" id="GO:0046930">
    <property type="term" value="C:pore complex"/>
    <property type="evidence" value="ECO:0007669"/>
    <property type="project" value="UniProtKB-KW"/>
</dbReference>
<dbReference type="InterPro" id="IPR001702">
    <property type="entry name" value="Porin_Gram-ve"/>
</dbReference>
<keyword evidence="10" id="KW-0732">Signal</keyword>
<dbReference type="Pfam" id="PF00267">
    <property type="entry name" value="Porin_1"/>
    <property type="match status" value="1"/>
</dbReference>
<comment type="caution">
    <text evidence="11">The sequence shown here is derived from an EMBL/GenBank/DDBJ whole genome shotgun (WGS) entry which is preliminary data.</text>
</comment>
<dbReference type="AlphaFoldDB" id="A0A845SSF0"/>
<dbReference type="GO" id="GO:0015288">
    <property type="term" value="F:porin activity"/>
    <property type="evidence" value="ECO:0007669"/>
    <property type="project" value="UniProtKB-KW"/>
</dbReference>
<protein>
    <submittedName>
        <fullName evidence="11">Porin OmpC</fullName>
    </submittedName>
</protein>
<dbReference type="PRINTS" id="PR00182">
    <property type="entry name" value="ECOLNEIPORIN"/>
</dbReference>
<keyword evidence="5" id="KW-0812">Transmembrane</keyword>
<gene>
    <name evidence="11" type="primary">ompC</name>
    <name evidence="11" type="ORF">GRH90_14865</name>
</gene>
<dbReference type="InterPro" id="IPR033900">
    <property type="entry name" value="Gram_neg_porin_domain"/>
</dbReference>
<comment type="subcellular location">
    <subcellularLocation>
        <location evidence="1">Cell outer membrane</location>
        <topology evidence="1">Multi-pass membrane protein</topology>
    </subcellularLocation>
</comment>
<dbReference type="InterPro" id="IPR050298">
    <property type="entry name" value="Gram-neg_bact_OMP"/>
</dbReference>
<dbReference type="InterPro" id="IPR023614">
    <property type="entry name" value="Porin_dom_sf"/>
</dbReference>
<feature type="signal peptide" evidence="10">
    <location>
        <begin position="1"/>
        <end position="21"/>
    </location>
</feature>
<dbReference type="PANTHER" id="PTHR34501">
    <property type="entry name" value="PROTEIN YDDL-RELATED"/>
    <property type="match status" value="1"/>
</dbReference>
<dbReference type="PANTHER" id="PTHR34501:SF1">
    <property type="entry name" value="OUTER MEMBRANE PORIN C"/>
    <property type="match status" value="1"/>
</dbReference>
<keyword evidence="3" id="KW-0813">Transport</keyword>
<reference evidence="11 12" key="1">
    <citation type="submission" date="2019-12" db="EMBL/GenBank/DDBJ databases">
        <authorList>
            <person name="Lee S.D."/>
        </authorList>
    </citation>
    <scope>NUCLEOTIDE SEQUENCE [LARGE SCALE GENOMIC DNA]</scope>
    <source>
        <strain evidence="11 12">SAP-6</strain>
    </source>
</reference>
<sequence length="362" mass="39966">MKSRFLWLVLPLVLIVGNSMSAEIVNKDGNKLDLYGKVDTLHMFSDNPGIDGDQTYFRFGFRGQTIINSSLTGYGQWEYQVNANQAESASSTSVTRLGFAGLRTQDYGSVDYGRNFGVLYDLGAWTDVIPEFGGDAYGIDNFMFKRTSNLLTYRNNILLDGLKFTAQYQGKNGSSTETNNGRDALRQNGKGYGASLIYDFGAGISAGATFATSDRTEGQNNLAYGHGDRADAYRGALKYDANQIYLAATYTETYNATPFGSSSRSVYGFANRAEVVELLAQYQFVNGLAPIVSYLQTRSKDIEGYGNQDTLKYLAVGGAYFFNKRMSTDVIYKVNLLKDNDFTKNSGINTDDVLAVALIYYF</sequence>
<dbReference type="PRINTS" id="PR00183">
    <property type="entry name" value="ECOLIPORIN"/>
</dbReference>
<keyword evidence="12" id="KW-1185">Reference proteome</keyword>
<dbReference type="NCBIfam" id="NF007841">
    <property type="entry name" value="PRK10554.1"/>
    <property type="match status" value="1"/>
</dbReference>
<evidence type="ECO:0000256" key="6">
    <source>
        <dbReference type="ARBA" id="ARBA00023065"/>
    </source>
</evidence>
<dbReference type="EMBL" id="WUBS01000010">
    <property type="protein sequence ID" value="NDL64025.1"/>
    <property type="molecule type" value="Genomic_DNA"/>
</dbReference>
<dbReference type="CDD" id="cd00342">
    <property type="entry name" value="gram_neg_porins"/>
    <property type="match status" value="1"/>
</dbReference>
<organism evidence="11 12">
    <name type="scientific">Acerihabitans arboris</name>
    <dbReference type="NCBI Taxonomy" id="2691583"/>
    <lineage>
        <taxon>Bacteria</taxon>
        <taxon>Pseudomonadati</taxon>
        <taxon>Pseudomonadota</taxon>
        <taxon>Gammaproteobacteria</taxon>
        <taxon>Enterobacterales</taxon>
        <taxon>Pectobacteriaceae</taxon>
        <taxon>Acerihabitans</taxon>
    </lineage>
</organism>
<evidence type="ECO:0000256" key="1">
    <source>
        <dbReference type="ARBA" id="ARBA00004571"/>
    </source>
</evidence>
<keyword evidence="9" id="KW-0998">Cell outer membrane</keyword>
<dbReference type="GO" id="GO:0009279">
    <property type="term" value="C:cell outer membrane"/>
    <property type="evidence" value="ECO:0007669"/>
    <property type="project" value="UniProtKB-SubCell"/>
</dbReference>
<evidence type="ECO:0000313" key="11">
    <source>
        <dbReference type="EMBL" id="NDL64025.1"/>
    </source>
</evidence>
<name>A0A845SSF0_9GAMM</name>
<evidence type="ECO:0000256" key="9">
    <source>
        <dbReference type="ARBA" id="ARBA00023237"/>
    </source>
</evidence>
<keyword evidence="8" id="KW-0472">Membrane</keyword>
<evidence type="ECO:0000256" key="5">
    <source>
        <dbReference type="ARBA" id="ARBA00022692"/>
    </source>
</evidence>
<dbReference type="InterPro" id="IPR001897">
    <property type="entry name" value="Porin_gammaproteobac"/>
</dbReference>
<evidence type="ECO:0000256" key="10">
    <source>
        <dbReference type="SAM" id="SignalP"/>
    </source>
</evidence>
<dbReference type="SUPFAM" id="SSF56935">
    <property type="entry name" value="Porins"/>
    <property type="match status" value="1"/>
</dbReference>
<keyword evidence="7" id="KW-0626">Porin</keyword>
<dbReference type="GO" id="GO:0034220">
    <property type="term" value="P:monoatomic ion transmembrane transport"/>
    <property type="evidence" value="ECO:0007669"/>
    <property type="project" value="InterPro"/>
</dbReference>
<evidence type="ECO:0000256" key="2">
    <source>
        <dbReference type="ARBA" id="ARBA00007539"/>
    </source>
</evidence>
<feature type="chain" id="PRO_5033030152" evidence="10">
    <location>
        <begin position="22"/>
        <end position="362"/>
    </location>
</feature>
<dbReference type="RefSeq" id="WP_162366742.1">
    <property type="nucleotide sequence ID" value="NZ_WUBS01000010.1"/>
</dbReference>
<reference evidence="11 12" key="2">
    <citation type="submission" date="2020-02" db="EMBL/GenBank/DDBJ databases">
        <title>The new genus of Enterobacteriales.</title>
        <authorList>
            <person name="Kim I.S."/>
        </authorList>
    </citation>
    <scope>NUCLEOTIDE SEQUENCE [LARGE SCALE GENOMIC DNA]</scope>
    <source>
        <strain evidence="11 12">SAP-6</strain>
    </source>
</reference>
<evidence type="ECO:0000256" key="8">
    <source>
        <dbReference type="ARBA" id="ARBA00023136"/>
    </source>
</evidence>
<proteinExistence type="inferred from homology"/>
<evidence type="ECO:0000256" key="3">
    <source>
        <dbReference type="ARBA" id="ARBA00022448"/>
    </source>
</evidence>
<evidence type="ECO:0000256" key="4">
    <source>
        <dbReference type="ARBA" id="ARBA00022452"/>
    </source>
</evidence>
<comment type="similarity">
    <text evidence="2">Belongs to the Gram-negative porin family.</text>
</comment>
<keyword evidence="6" id="KW-0406">Ion transport</keyword>
<keyword evidence="4" id="KW-1134">Transmembrane beta strand</keyword>
<dbReference type="Gene3D" id="2.40.160.10">
    <property type="entry name" value="Porin"/>
    <property type="match status" value="1"/>
</dbReference>
<evidence type="ECO:0000313" key="12">
    <source>
        <dbReference type="Proteomes" id="UP000461443"/>
    </source>
</evidence>
<accession>A0A845SSF0</accession>